<dbReference type="InterPro" id="IPR004117">
    <property type="entry name" value="7tm6_olfct_rcpt"/>
</dbReference>
<accession>A0A6G1LR43</accession>
<dbReference type="GO" id="GO:0007165">
    <property type="term" value="P:signal transduction"/>
    <property type="evidence" value="ECO:0007669"/>
    <property type="project" value="UniProtKB-KW"/>
</dbReference>
<keyword evidence="3 10" id="KW-0716">Sensory transduction</keyword>
<evidence type="ECO:0000256" key="1">
    <source>
        <dbReference type="ARBA" id="ARBA00004651"/>
    </source>
</evidence>
<comment type="subcellular location">
    <subcellularLocation>
        <location evidence="1 10">Cell membrane</location>
        <topology evidence="1 10">Multi-pass membrane protein</topology>
    </subcellularLocation>
</comment>
<reference evidence="11 12" key="1">
    <citation type="submission" date="2019-08" db="EMBL/GenBank/DDBJ databases">
        <title>High quality draft denovo assembly of Nylanderia fulva.</title>
        <authorList>
            <person name="Vargo E.L."/>
            <person name="Tarone A.M."/>
            <person name="Konganti K.R."/>
        </authorList>
    </citation>
    <scope>NUCLEOTIDE SEQUENCE [LARGE SCALE GENOMIC DNA]</scope>
    <source>
        <strain evidence="11">TAMU-Nful-2015</strain>
        <tissue evidence="11">Whole body</tissue>
    </source>
</reference>
<feature type="transmembrane region" description="Helical" evidence="10">
    <location>
        <begin position="122"/>
        <end position="143"/>
    </location>
</feature>
<evidence type="ECO:0000256" key="3">
    <source>
        <dbReference type="ARBA" id="ARBA00022606"/>
    </source>
</evidence>
<organism evidence="11 12">
    <name type="scientific">Nylanderia fulva</name>
    <dbReference type="NCBI Taxonomy" id="613905"/>
    <lineage>
        <taxon>Eukaryota</taxon>
        <taxon>Metazoa</taxon>
        <taxon>Ecdysozoa</taxon>
        <taxon>Arthropoda</taxon>
        <taxon>Hexapoda</taxon>
        <taxon>Insecta</taxon>
        <taxon>Pterygota</taxon>
        <taxon>Neoptera</taxon>
        <taxon>Endopterygota</taxon>
        <taxon>Hymenoptera</taxon>
        <taxon>Apocrita</taxon>
        <taxon>Aculeata</taxon>
        <taxon>Formicoidea</taxon>
        <taxon>Formicidae</taxon>
        <taxon>Formicinae</taxon>
        <taxon>Nylanderia</taxon>
    </lineage>
</organism>
<keyword evidence="6 10" id="KW-1133">Transmembrane helix</keyword>
<evidence type="ECO:0000256" key="8">
    <source>
        <dbReference type="ARBA" id="ARBA00023170"/>
    </source>
</evidence>
<feature type="transmembrane region" description="Helical" evidence="10">
    <location>
        <begin position="34"/>
        <end position="55"/>
    </location>
</feature>
<dbReference type="GO" id="GO:0005886">
    <property type="term" value="C:plasma membrane"/>
    <property type="evidence" value="ECO:0007669"/>
    <property type="project" value="UniProtKB-SubCell"/>
</dbReference>
<comment type="similarity">
    <text evidence="10">Belongs to the insect chemoreceptor superfamily. Heteromeric odorant receptor channel (TC 1.A.69) family.</text>
</comment>
<dbReference type="AlphaFoldDB" id="A0A6G1LR43"/>
<evidence type="ECO:0000313" key="11">
    <source>
        <dbReference type="EMBL" id="KAF3054249.1"/>
    </source>
</evidence>
<feature type="transmembrane region" description="Helical" evidence="10">
    <location>
        <begin position="61"/>
        <end position="81"/>
    </location>
</feature>
<keyword evidence="4 10" id="KW-0812">Transmembrane</keyword>
<sequence>MICIDCLHISLNRILLLAVGLWPYQQSKLVQVQLGLYITIITTFIIFQFTTFLTSKCTPDLFINIFSFVLFQASFIIKYACFKININVVKYFLDQLQNFYNELTDKNEFIILQKYGIYAKRYTAASILIFICAASVPILHPFWPYFHKILLSINGSQSHPRLLFVTEYFIDQEKYVYLIILHGYTALLIGTTTMLATGTIFIVYTQHVCGMFRIVSYRIEQAMTVNTLRKTNLQNKNLIYKKLINAVYMHREAMKFADSSVSRFKIMFSLLIITGVICGILNLLQIFETFTLGYDCERLIFPCIIMLTYFLYMSLANYTSQNVIDHNNDVFVTVYNIKWYTASLKVQKMVLFLLQRGTKVFNLNIAGLFVGSLEGAATLLSTGISYFTVLYSTRN</sequence>
<proteinExistence type="inferred from homology"/>
<evidence type="ECO:0000256" key="2">
    <source>
        <dbReference type="ARBA" id="ARBA00022475"/>
    </source>
</evidence>
<keyword evidence="2" id="KW-1003">Cell membrane</keyword>
<dbReference type="GO" id="GO:0004984">
    <property type="term" value="F:olfactory receptor activity"/>
    <property type="evidence" value="ECO:0007669"/>
    <property type="project" value="InterPro"/>
</dbReference>
<keyword evidence="12" id="KW-1185">Reference proteome</keyword>
<evidence type="ECO:0000256" key="7">
    <source>
        <dbReference type="ARBA" id="ARBA00023136"/>
    </source>
</evidence>
<keyword evidence="7 10" id="KW-0472">Membrane</keyword>
<evidence type="ECO:0000313" key="12">
    <source>
        <dbReference type="Proteomes" id="UP000479987"/>
    </source>
</evidence>
<protein>
    <recommendedName>
        <fullName evidence="10">Odorant receptor</fullName>
    </recommendedName>
</protein>
<feature type="transmembrane region" description="Helical" evidence="10">
    <location>
        <begin position="175"/>
        <end position="204"/>
    </location>
</feature>
<dbReference type="PANTHER" id="PTHR21137">
    <property type="entry name" value="ODORANT RECEPTOR"/>
    <property type="match status" value="1"/>
</dbReference>
<keyword evidence="9 10" id="KW-0807">Transducer</keyword>
<dbReference type="PANTHER" id="PTHR21137:SF35">
    <property type="entry name" value="ODORANT RECEPTOR 19A-RELATED"/>
    <property type="match status" value="1"/>
</dbReference>
<evidence type="ECO:0000256" key="5">
    <source>
        <dbReference type="ARBA" id="ARBA00022725"/>
    </source>
</evidence>
<comment type="caution">
    <text evidence="10">Lacks conserved residue(s) required for the propagation of feature annotation.</text>
</comment>
<dbReference type="Pfam" id="PF02949">
    <property type="entry name" value="7tm_6"/>
    <property type="match status" value="1"/>
</dbReference>
<feature type="transmembrane region" description="Helical" evidence="10">
    <location>
        <begin position="264"/>
        <end position="287"/>
    </location>
</feature>
<keyword evidence="5 10" id="KW-0552">Olfaction</keyword>
<evidence type="ECO:0000256" key="10">
    <source>
        <dbReference type="RuleBase" id="RU351113"/>
    </source>
</evidence>
<dbReference type="Proteomes" id="UP000479987">
    <property type="component" value="Unassembled WGS sequence"/>
</dbReference>
<dbReference type="EMBL" id="SGBU01000008">
    <property type="protein sequence ID" value="KAF3054249.1"/>
    <property type="molecule type" value="Genomic_DNA"/>
</dbReference>
<dbReference type="GO" id="GO:0005549">
    <property type="term" value="F:odorant binding"/>
    <property type="evidence" value="ECO:0007669"/>
    <property type="project" value="InterPro"/>
</dbReference>
<keyword evidence="8 10" id="KW-0675">Receptor</keyword>
<name>A0A6G1LR43_9HYME</name>
<evidence type="ECO:0000256" key="9">
    <source>
        <dbReference type="ARBA" id="ARBA00023224"/>
    </source>
</evidence>
<evidence type="ECO:0000256" key="6">
    <source>
        <dbReference type="ARBA" id="ARBA00022989"/>
    </source>
</evidence>
<gene>
    <name evidence="11" type="primary">Or-330</name>
    <name evidence="11" type="synonym">Nful_v1.0-Or-330</name>
    <name evidence="11" type="ORF">NFUL_NFUL000409</name>
</gene>
<evidence type="ECO:0000256" key="4">
    <source>
        <dbReference type="ARBA" id="ARBA00022692"/>
    </source>
</evidence>
<comment type="caution">
    <text evidence="11">The sequence shown here is derived from an EMBL/GenBank/DDBJ whole genome shotgun (WGS) entry which is preliminary data.</text>
</comment>
<feature type="transmembrane region" description="Helical" evidence="10">
    <location>
        <begin position="299"/>
        <end position="318"/>
    </location>
</feature>